<dbReference type="Gene3D" id="3.40.50.620">
    <property type="entry name" value="HUPs"/>
    <property type="match status" value="1"/>
</dbReference>
<dbReference type="InterPro" id="IPR000683">
    <property type="entry name" value="Gfo/Idh/MocA-like_OxRdtase_N"/>
</dbReference>
<dbReference type="EMBL" id="FXUF01000015">
    <property type="protein sequence ID" value="SMP67510.1"/>
    <property type="molecule type" value="Genomic_DNA"/>
</dbReference>
<proteinExistence type="inferred from homology"/>
<dbReference type="SUPFAM" id="SSF55347">
    <property type="entry name" value="Glyceraldehyde-3-phosphate dehydrogenase-like, C-terminal domain"/>
    <property type="match status" value="1"/>
</dbReference>
<dbReference type="RefSeq" id="WP_283410411.1">
    <property type="nucleotide sequence ID" value="NZ_FXUF01000015.1"/>
</dbReference>
<dbReference type="GO" id="GO:0016779">
    <property type="term" value="F:nucleotidyltransferase activity"/>
    <property type="evidence" value="ECO:0007669"/>
    <property type="project" value="UniProtKB-KW"/>
</dbReference>
<dbReference type="InterPro" id="IPR050984">
    <property type="entry name" value="Gfo/Idh/MocA_domain"/>
</dbReference>
<evidence type="ECO:0000259" key="5">
    <source>
        <dbReference type="Pfam" id="PF22725"/>
    </source>
</evidence>
<evidence type="ECO:0000313" key="7">
    <source>
        <dbReference type="Proteomes" id="UP001158066"/>
    </source>
</evidence>
<evidence type="ECO:0000313" key="6">
    <source>
        <dbReference type="EMBL" id="SMP67510.1"/>
    </source>
</evidence>
<keyword evidence="2" id="KW-0560">Oxidoreductase</keyword>
<dbReference type="InterPro" id="IPR055170">
    <property type="entry name" value="GFO_IDH_MocA-like_dom"/>
</dbReference>
<dbReference type="GO" id="GO:0016491">
    <property type="term" value="F:oxidoreductase activity"/>
    <property type="evidence" value="ECO:0007669"/>
    <property type="project" value="UniProtKB-KW"/>
</dbReference>
<dbReference type="Pfam" id="PF01467">
    <property type="entry name" value="CTP_transf_like"/>
    <property type="match status" value="1"/>
</dbReference>
<dbReference type="SUPFAM" id="SSF51735">
    <property type="entry name" value="NAD(P)-binding Rossmann-fold domains"/>
    <property type="match status" value="1"/>
</dbReference>
<dbReference type="Proteomes" id="UP001158066">
    <property type="component" value="Unassembled WGS sequence"/>
</dbReference>
<dbReference type="Gene3D" id="3.40.50.720">
    <property type="entry name" value="NAD(P)-binding Rossmann-like Domain"/>
    <property type="match status" value="1"/>
</dbReference>
<dbReference type="NCBIfam" id="TIGR00125">
    <property type="entry name" value="cyt_tran_rel"/>
    <property type="match status" value="1"/>
</dbReference>
<feature type="domain" description="Gfo/Idh/MocA-like oxidoreductase N-terminal" evidence="3">
    <location>
        <begin position="131"/>
        <end position="244"/>
    </location>
</feature>
<dbReference type="AlphaFoldDB" id="A0AA45WZD7"/>
<dbReference type="PANTHER" id="PTHR22604">
    <property type="entry name" value="OXIDOREDUCTASES"/>
    <property type="match status" value="1"/>
</dbReference>
<dbReference type="InterPro" id="IPR014729">
    <property type="entry name" value="Rossmann-like_a/b/a_fold"/>
</dbReference>
<dbReference type="InterPro" id="IPR036291">
    <property type="entry name" value="NAD(P)-bd_dom_sf"/>
</dbReference>
<feature type="domain" description="GFO/IDH/MocA-like oxidoreductase" evidence="5">
    <location>
        <begin position="257"/>
        <end position="370"/>
    </location>
</feature>
<sequence length="449" mass="50759">MRKVITYGTFDLFHEGHINLLKRAREYGDYLIVGVTTESYDDSRGKLNVQENLMKRIENVRKSGFADEIIIEEYEGQKIEDIQNRQVDAFVIGSDWTGKFDYLNEYCEVVYLERTKGISSTDLRARQNGIIRLGVAGYGRIANRFIPESKYVSGINVEGVFGRDESAADSFIKTHELNFAETNYAAFLNRVDAVYIATPHLTHVDYARKALEEKKHVLCEKPIALTAKETKDLYNLAKKQGCVFLEAIKTAYAPGFLRMISIAKSGVIGQVRNIDATFTKLVGGDVRELKKETGGGSITELASYPLLAIIKLLGEDYISINHFSVMDENHGVDVFTKISMEYKNAIATAKVGLGVKSEGDLIVSGTKGYLYVPAPWWKTDYFETRFEDPSQNNKYYFRFDGEGLRYELAEFVRIIQNGKTETYKLRMGDSVAISSVIEKLLAEQERKQA</sequence>
<dbReference type="InterPro" id="IPR004821">
    <property type="entry name" value="Cyt_trans-like"/>
</dbReference>
<evidence type="ECO:0000259" key="4">
    <source>
        <dbReference type="Pfam" id="PF01467"/>
    </source>
</evidence>
<evidence type="ECO:0000256" key="2">
    <source>
        <dbReference type="ARBA" id="ARBA00023002"/>
    </source>
</evidence>
<dbReference type="Pfam" id="PF22725">
    <property type="entry name" value="GFO_IDH_MocA_C3"/>
    <property type="match status" value="1"/>
</dbReference>
<keyword evidence="6" id="KW-0808">Transferase</keyword>
<reference evidence="6" key="1">
    <citation type="submission" date="2017-05" db="EMBL/GenBank/DDBJ databases">
        <authorList>
            <person name="Varghese N."/>
            <person name="Submissions S."/>
        </authorList>
    </citation>
    <scope>NUCLEOTIDE SEQUENCE</scope>
    <source>
        <strain evidence="6">Su22</strain>
    </source>
</reference>
<protein>
    <submittedName>
        <fullName evidence="6">Choline-phosphate cytidylyltransferase</fullName>
    </submittedName>
</protein>
<dbReference type="GO" id="GO:0000166">
    <property type="term" value="F:nucleotide binding"/>
    <property type="evidence" value="ECO:0007669"/>
    <property type="project" value="InterPro"/>
</dbReference>
<organism evidence="6 7">
    <name type="scientific">Anoxynatronum buryatiense</name>
    <dbReference type="NCBI Taxonomy" id="489973"/>
    <lineage>
        <taxon>Bacteria</taxon>
        <taxon>Bacillati</taxon>
        <taxon>Bacillota</taxon>
        <taxon>Clostridia</taxon>
        <taxon>Eubacteriales</taxon>
        <taxon>Clostridiaceae</taxon>
        <taxon>Anoxynatronum</taxon>
    </lineage>
</organism>
<comment type="similarity">
    <text evidence="1">Belongs to the Gfo/Idh/MocA family.</text>
</comment>
<gene>
    <name evidence="6" type="ORF">SAMN06296020_11591</name>
</gene>
<comment type="caution">
    <text evidence="6">The sequence shown here is derived from an EMBL/GenBank/DDBJ whole genome shotgun (WGS) entry which is preliminary data.</text>
</comment>
<dbReference type="SUPFAM" id="SSF52374">
    <property type="entry name" value="Nucleotidylyl transferase"/>
    <property type="match status" value="1"/>
</dbReference>
<dbReference type="Gene3D" id="3.30.360.10">
    <property type="entry name" value="Dihydrodipicolinate Reductase, domain 2"/>
    <property type="match status" value="1"/>
</dbReference>
<feature type="domain" description="Cytidyltransferase-like" evidence="4">
    <location>
        <begin position="5"/>
        <end position="126"/>
    </location>
</feature>
<keyword evidence="6" id="KW-0548">Nucleotidyltransferase</keyword>
<dbReference type="Pfam" id="PF01408">
    <property type="entry name" value="GFO_IDH_MocA"/>
    <property type="match status" value="1"/>
</dbReference>
<name>A0AA45WZD7_9CLOT</name>
<keyword evidence="7" id="KW-1185">Reference proteome</keyword>
<evidence type="ECO:0000256" key="1">
    <source>
        <dbReference type="ARBA" id="ARBA00010928"/>
    </source>
</evidence>
<evidence type="ECO:0000259" key="3">
    <source>
        <dbReference type="Pfam" id="PF01408"/>
    </source>
</evidence>
<dbReference type="PANTHER" id="PTHR22604:SF105">
    <property type="entry name" value="TRANS-1,2-DIHYDROBENZENE-1,2-DIOL DEHYDROGENASE"/>
    <property type="match status" value="1"/>
</dbReference>
<accession>A0AA45WZD7</accession>